<evidence type="ECO:0000256" key="1">
    <source>
        <dbReference type="SAM" id="SignalP"/>
    </source>
</evidence>
<keyword evidence="1" id="KW-0732">Signal</keyword>
<name>A0A2S8Q2Z9_9GAMM</name>
<sequence length="117" mass="12880">MKRINLLVITSAISLLLCAKSFASDDLECGTYSWDYLNSGTLTGTLVKLIDKKDWTTTNYIIQVDSGNRSGSRYCVRVGDEKDVIRNTILSSAFFLGSRVTISLTKDHTISGVAVHN</sequence>
<dbReference type="Proteomes" id="UP000239550">
    <property type="component" value="Unassembled WGS sequence"/>
</dbReference>
<protein>
    <recommendedName>
        <fullName evidence="4">Secreted protein</fullName>
    </recommendedName>
</protein>
<evidence type="ECO:0000313" key="2">
    <source>
        <dbReference type="EMBL" id="PQQ26398.1"/>
    </source>
</evidence>
<evidence type="ECO:0000313" key="3">
    <source>
        <dbReference type="Proteomes" id="UP000239550"/>
    </source>
</evidence>
<evidence type="ECO:0008006" key="4">
    <source>
        <dbReference type="Google" id="ProtNLM"/>
    </source>
</evidence>
<keyword evidence="3" id="KW-1185">Reference proteome</keyword>
<dbReference type="AlphaFoldDB" id="A0A2S8Q2Z9"/>
<dbReference type="EMBL" id="PUWT01000023">
    <property type="protein sequence ID" value="PQQ26398.1"/>
    <property type="molecule type" value="Genomic_DNA"/>
</dbReference>
<accession>A0A2S8Q2Z9</accession>
<comment type="caution">
    <text evidence="2">The sequence shown here is derived from an EMBL/GenBank/DDBJ whole genome shotgun (WGS) entry which is preliminary data.</text>
</comment>
<gene>
    <name evidence="2" type="ORF">C6H66_09425</name>
</gene>
<feature type="chain" id="PRO_5015560586" description="Secreted protein" evidence="1">
    <location>
        <begin position="24"/>
        <end position="117"/>
    </location>
</feature>
<proteinExistence type="predicted"/>
<reference evidence="2 3" key="1">
    <citation type="submission" date="2018-02" db="EMBL/GenBank/DDBJ databases">
        <title>Five New Genomes of Indian Photorhabdus Isolates TSA.</title>
        <authorList>
            <person name="Dubay B."/>
            <person name="Somvanshi V.S."/>
        </authorList>
    </citation>
    <scope>NUCLEOTIDE SEQUENCE [LARGE SCALE GENOMIC DNA]</scope>
    <source>
        <strain evidence="2 3">H1</strain>
    </source>
</reference>
<feature type="signal peptide" evidence="1">
    <location>
        <begin position="1"/>
        <end position="23"/>
    </location>
</feature>
<organism evidence="2 3">
    <name type="scientific">Photorhabdus hindustanensis</name>
    <dbReference type="NCBI Taxonomy" id="2918802"/>
    <lineage>
        <taxon>Bacteria</taxon>
        <taxon>Pseudomonadati</taxon>
        <taxon>Pseudomonadota</taxon>
        <taxon>Gammaproteobacteria</taxon>
        <taxon>Enterobacterales</taxon>
        <taxon>Morganellaceae</taxon>
        <taxon>Photorhabdus</taxon>
    </lineage>
</organism>